<keyword evidence="2" id="KW-1185">Reference proteome</keyword>
<reference evidence="1" key="1">
    <citation type="journal article" date="2014" name="Int. J. Syst. Evol. Microbiol.">
        <title>Complete genome sequence of Corynebacterium casei LMG S-19264T (=DSM 44701T), isolated from a smear-ripened cheese.</title>
        <authorList>
            <consortium name="US DOE Joint Genome Institute (JGI-PGF)"/>
            <person name="Walter F."/>
            <person name="Albersmeier A."/>
            <person name="Kalinowski J."/>
            <person name="Ruckert C."/>
        </authorList>
    </citation>
    <scope>NUCLEOTIDE SEQUENCE</scope>
    <source>
        <strain evidence="1">CGMCC 1.15367</strain>
    </source>
</reference>
<comment type="caution">
    <text evidence="1">The sequence shown here is derived from an EMBL/GenBank/DDBJ whole genome shotgun (WGS) entry which is preliminary data.</text>
</comment>
<reference evidence="1" key="2">
    <citation type="submission" date="2020-09" db="EMBL/GenBank/DDBJ databases">
        <authorList>
            <person name="Sun Q."/>
            <person name="Zhou Y."/>
        </authorList>
    </citation>
    <scope>NUCLEOTIDE SEQUENCE</scope>
    <source>
        <strain evidence="1">CGMCC 1.15367</strain>
    </source>
</reference>
<evidence type="ECO:0008006" key="3">
    <source>
        <dbReference type="Google" id="ProtNLM"/>
    </source>
</evidence>
<gene>
    <name evidence="1" type="ORF">GCM10011390_30580</name>
</gene>
<dbReference type="EMBL" id="BMIQ01000004">
    <property type="protein sequence ID" value="GGE09380.1"/>
    <property type="molecule type" value="Genomic_DNA"/>
</dbReference>
<evidence type="ECO:0000313" key="1">
    <source>
        <dbReference type="EMBL" id="GGE09380.1"/>
    </source>
</evidence>
<name>A0A917E6Z2_9HYPH</name>
<proteinExistence type="predicted"/>
<dbReference type="Proteomes" id="UP000644699">
    <property type="component" value="Unassembled WGS sequence"/>
</dbReference>
<organism evidence="1 2">
    <name type="scientific">Aureimonas endophytica</name>
    <dbReference type="NCBI Taxonomy" id="2027858"/>
    <lineage>
        <taxon>Bacteria</taxon>
        <taxon>Pseudomonadati</taxon>
        <taxon>Pseudomonadota</taxon>
        <taxon>Alphaproteobacteria</taxon>
        <taxon>Hyphomicrobiales</taxon>
        <taxon>Aurantimonadaceae</taxon>
        <taxon>Aureimonas</taxon>
    </lineage>
</organism>
<dbReference type="AlphaFoldDB" id="A0A917E6Z2"/>
<protein>
    <recommendedName>
        <fullName evidence="3">Lipoprotein</fullName>
    </recommendedName>
</protein>
<accession>A0A917E6Z2</accession>
<evidence type="ECO:0000313" key="2">
    <source>
        <dbReference type="Proteomes" id="UP000644699"/>
    </source>
</evidence>
<sequence length="109" mass="11155">MSLSACVTGGGTPANGGAALSASQAAFIGDWSGNLPGGKPVRIVVGEDGGVSYYYQNQVQKLSNVKLTSSRLSMTVGTNGSTASMTQDGTYTFIWGPTGETTRATLRKS</sequence>